<evidence type="ECO:0000313" key="3">
    <source>
        <dbReference type="Proteomes" id="UP000680116"/>
    </source>
</evidence>
<feature type="region of interest" description="Disordered" evidence="1">
    <location>
        <begin position="1"/>
        <end position="25"/>
    </location>
</feature>
<evidence type="ECO:0000256" key="1">
    <source>
        <dbReference type="SAM" id="MobiDB-lite"/>
    </source>
</evidence>
<feature type="compositionally biased region" description="Low complexity" evidence="1">
    <location>
        <begin position="1"/>
        <end position="16"/>
    </location>
</feature>
<name>A0ABM8UGE4_9GAMM</name>
<proteinExistence type="predicted"/>
<evidence type="ECO:0000313" key="2">
    <source>
        <dbReference type="EMBL" id="CAG4974815.1"/>
    </source>
</evidence>
<reference evidence="2 3" key="1">
    <citation type="submission" date="2021-04" db="EMBL/GenBank/DDBJ databases">
        <authorList>
            <person name="Rodrigo-Torres L."/>
            <person name="Arahal R. D."/>
            <person name="Lucena T."/>
        </authorList>
    </citation>
    <scope>NUCLEOTIDE SEQUENCE [LARGE SCALE GENOMIC DNA]</scope>
    <source>
        <strain evidence="2 3">CECT 30171</strain>
    </source>
</reference>
<sequence length="215" mass="24160">MNAVLAQPAPLPQALSRRSDSARRRHRIGHHALDPGVLRHFNELIARIDLQRAPLDRDQLASAARELIDDPAQGFAPACIHQRMRRAAAIDRMRADPEWDVDAAVASVGTLVIDYLRGPMALIPNALPVVGRLDDAILVDAAWASIADEVRDYLDYCRLRHVEATLRGEARTHFGFTREHWLDARRAELEWIAHCDRVGRSSYLTANPSARFRVS</sequence>
<accession>A0ABM8UGE4</accession>
<dbReference type="EMBL" id="OU015430">
    <property type="protein sequence ID" value="CAG4974815.1"/>
    <property type="molecule type" value="Genomic_DNA"/>
</dbReference>
<gene>
    <name evidence="2" type="ORF">LYB30171_01756</name>
</gene>
<dbReference type="RefSeq" id="WP_215218334.1">
    <property type="nucleotide sequence ID" value="NZ_OU015430.1"/>
</dbReference>
<organism evidence="2 3">
    <name type="scientific">Novilysobacter luteus</name>
    <dbReference type="NCBI Taxonomy" id="2822368"/>
    <lineage>
        <taxon>Bacteria</taxon>
        <taxon>Pseudomonadati</taxon>
        <taxon>Pseudomonadota</taxon>
        <taxon>Gammaproteobacteria</taxon>
        <taxon>Lysobacterales</taxon>
        <taxon>Lysobacteraceae</taxon>
        <taxon>Novilysobacter</taxon>
    </lineage>
</organism>
<protein>
    <recommendedName>
        <fullName evidence="4">DUF1232 domain-containing protein</fullName>
    </recommendedName>
</protein>
<keyword evidence="3" id="KW-1185">Reference proteome</keyword>
<evidence type="ECO:0008006" key="4">
    <source>
        <dbReference type="Google" id="ProtNLM"/>
    </source>
</evidence>
<dbReference type="Proteomes" id="UP000680116">
    <property type="component" value="Chromosome"/>
</dbReference>